<gene>
    <name evidence="6" type="ORF">SAY87_031854</name>
</gene>
<evidence type="ECO:0000256" key="1">
    <source>
        <dbReference type="ARBA" id="ARBA00022723"/>
    </source>
</evidence>
<evidence type="ECO:0000259" key="5">
    <source>
        <dbReference type="PROSITE" id="PS51292"/>
    </source>
</evidence>
<name>A0AAN7KYH4_9MYRT</name>
<dbReference type="EMBL" id="JAXIOK010000005">
    <property type="protein sequence ID" value="KAK4771322.1"/>
    <property type="molecule type" value="Genomic_DNA"/>
</dbReference>
<evidence type="ECO:0000313" key="6">
    <source>
        <dbReference type="EMBL" id="KAK4771322.1"/>
    </source>
</evidence>
<dbReference type="Gene3D" id="3.30.40.10">
    <property type="entry name" value="Zinc/RING finger domain, C3HC4 (zinc finger)"/>
    <property type="match status" value="1"/>
</dbReference>
<feature type="domain" description="RING-CH-type" evidence="5">
    <location>
        <begin position="99"/>
        <end position="165"/>
    </location>
</feature>
<protein>
    <recommendedName>
        <fullName evidence="5">RING-CH-type domain-containing protein</fullName>
    </recommendedName>
</protein>
<dbReference type="SMART" id="SM00744">
    <property type="entry name" value="RINGv"/>
    <property type="match status" value="1"/>
</dbReference>
<dbReference type="PANTHER" id="PTHR46214:SF36">
    <property type="entry name" value="RING-CH-TYPE DOMAIN-CONTAINING PROTEIN"/>
    <property type="match status" value="1"/>
</dbReference>
<dbReference type="InterPro" id="IPR011016">
    <property type="entry name" value="Znf_RING-CH"/>
</dbReference>
<keyword evidence="3" id="KW-0862">Zinc</keyword>
<evidence type="ECO:0000256" key="2">
    <source>
        <dbReference type="ARBA" id="ARBA00022771"/>
    </source>
</evidence>
<evidence type="ECO:0000313" key="7">
    <source>
        <dbReference type="Proteomes" id="UP001345219"/>
    </source>
</evidence>
<organism evidence="6 7">
    <name type="scientific">Trapa incisa</name>
    <dbReference type="NCBI Taxonomy" id="236973"/>
    <lineage>
        <taxon>Eukaryota</taxon>
        <taxon>Viridiplantae</taxon>
        <taxon>Streptophyta</taxon>
        <taxon>Embryophyta</taxon>
        <taxon>Tracheophyta</taxon>
        <taxon>Spermatophyta</taxon>
        <taxon>Magnoliopsida</taxon>
        <taxon>eudicotyledons</taxon>
        <taxon>Gunneridae</taxon>
        <taxon>Pentapetalae</taxon>
        <taxon>rosids</taxon>
        <taxon>malvids</taxon>
        <taxon>Myrtales</taxon>
        <taxon>Lythraceae</taxon>
        <taxon>Trapa</taxon>
    </lineage>
</organism>
<dbReference type="PANTHER" id="PTHR46214">
    <property type="entry name" value="ZINC FINGER, RING-CH-TYPE"/>
    <property type="match status" value="1"/>
</dbReference>
<feature type="region of interest" description="Disordered" evidence="4">
    <location>
        <begin position="1"/>
        <end position="31"/>
    </location>
</feature>
<sequence length="307" mass="33549">MPRANLRQGRSLSSPAASDASSGDEGDGSVYFSDAEEGASCYSQFYSTSGGSYDERNFSCVLDVEILNNSSSRRASDAGSECSVEIEADEVPEVKVQVSKLVRERDCRICHLGLESNSHESGVPIELGCSCKDDLGTAHKNCAETWFKIKGNKTCEICHSIAHNVTLINEVETVEQPIEVETATAVPAISTPAAQSESRHFWQGHRFLNFLLACMIFAFRDFVSEELRVVFKISCTGGSEQGRIGYNCRGLNWCGGPLPEVVSKVEKPGRCAEFSNCFYGINGRVHREEKAAYCIIYGRPVTSAPNL</sequence>
<keyword evidence="1" id="KW-0479">Metal-binding</keyword>
<dbReference type="GO" id="GO:0008270">
    <property type="term" value="F:zinc ion binding"/>
    <property type="evidence" value="ECO:0007669"/>
    <property type="project" value="UniProtKB-KW"/>
</dbReference>
<dbReference type="Pfam" id="PF12906">
    <property type="entry name" value="RINGv"/>
    <property type="match status" value="1"/>
</dbReference>
<dbReference type="PROSITE" id="PS51292">
    <property type="entry name" value="ZF_RING_CH"/>
    <property type="match status" value="1"/>
</dbReference>
<keyword evidence="7" id="KW-1185">Reference proteome</keyword>
<accession>A0AAN7KYH4</accession>
<reference evidence="6 7" key="1">
    <citation type="journal article" date="2023" name="Hortic Res">
        <title>Pangenome of water caltrop reveals structural variations and asymmetric subgenome divergence after allopolyploidization.</title>
        <authorList>
            <person name="Zhang X."/>
            <person name="Chen Y."/>
            <person name="Wang L."/>
            <person name="Yuan Y."/>
            <person name="Fang M."/>
            <person name="Shi L."/>
            <person name="Lu R."/>
            <person name="Comes H.P."/>
            <person name="Ma Y."/>
            <person name="Chen Y."/>
            <person name="Huang G."/>
            <person name="Zhou Y."/>
            <person name="Zheng Z."/>
            <person name="Qiu Y."/>
        </authorList>
    </citation>
    <scope>NUCLEOTIDE SEQUENCE [LARGE SCALE GENOMIC DNA]</scope>
    <source>
        <tissue evidence="6">Roots</tissue>
    </source>
</reference>
<evidence type="ECO:0000256" key="3">
    <source>
        <dbReference type="ARBA" id="ARBA00022833"/>
    </source>
</evidence>
<feature type="compositionally biased region" description="Low complexity" evidence="4">
    <location>
        <begin position="11"/>
        <end position="21"/>
    </location>
</feature>
<dbReference type="InterPro" id="IPR013083">
    <property type="entry name" value="Znf_RING/FYVE/PHD"/>
</dbReference>
<comment type="caution">
    <text evidence="6">The sequence shown here is derived from an EMBL/GenBank/DDBJ whole genome shotgun (WGS) entry which is preliminary data.</text>
</comment>
<dbReference type="SUPFAM" id="SSF57850">
    <property type="entry name" value="RING/U-box"/>
    <property type="match status" value="1"/>
</dbReference>
<proteinExistence type="predicted"/>
<keyword evidence="2" id="KW-0863">Zinc-finger</keyword>
<evidence type="ECO:0000256" key="4">
    <source>
        <dbReference type="SAM" id="MobiDB-lite"/>
    </source>
</evidence>
<dbReference type="Proteomes" id="UP001345219">
    <property type="component" value="Chromosome 24"/>
</dbReference>
<dbReference type="AlphaFoldDB" id="A0AAN7KYH4"/>